<dbReference type="Proteomes" id="UP000177905">
    <property type="component" value="Unassembled WGS sequence"/>
</dbReference>
<keyword evidence="2" id="KW-0812">Transmembrane</keyword>
<sequence>MNYSFAFRIIFILVVLSGIIAFVGNRIGRFFGKKRLSLFNLRPRHTATIFTVLSGILIMCLTFTTLIFLSKDVRTTLFGLEELRLLIKKNKDELAVTKKELDKQKNDLVVVRNNLDSVERQKEELEKEKLHLQRLRDKLRMEIDKQKMGTVIFGAGEIISIELIKADVDLNQAQVLIRGILKSLDKDVKQYLIPNVDVDKSDFDAAVSFLTNSRGDVVLRIKSMENVTIGSDLLVKIEVFSNELIYKKDEELINLIFSGDEPQKEIEEKLKDLLSTARFSATRKGVLPDVSGSFGSLSYSEIFDAVKEIKAEKRAVKVKILAKNDIYTIGPLNIRFKVEQ</sequence>
<evidence type="ECO:0000313" key="3">
    <source>
        <dbReference type="EMBL" id="OGC15080.1"/>
    </source>
</evidence>
<comment type="caution">
    <text evidence="3">The sequence shown here is derived from an EMBL/GenBank/DDBJ whole genome shotgun (WGS) entry which is preliminary data.</text>
</comment>
<evidence type="ECO:0008006" key="5">
    <source>
        <dbReference type="Google" id="ProtNLM"/>
    </source>
</evidence>
<accession>A0A1F4S3V0</accession>
<proteinExistence type="predicted"/>
<feature type="transmembrane region" description="Helical" evidence="2">
    <location>
        <begin position="46"/>
        <end position="69"/>
    </location>
</feature>
<keyword evidence="1" id="KW-0175">Coiled coil</keyword>
<evidence type="ECO:0000256" key="2">
    <source>
        <dbReference type="SAM" id="Phobius"/>
    </source>
</evidence>
<keyword evidence="2" id="KW-1133">Transmembrane helix</keyword>
<keyword evidence="2" id="KW-0472">Membrane</keyword>
<name>A0A1F4S3V0_UNCSA</name>
<reference evidence="3 4" key="1">
    <citation type="journal article" date="2016" name="Nat. Commun.">
        <title>Thousands of microbial genomes shed light on interconnected biogeochemical processes in an aquifer system.</title>
        <authorList>
            <person name="Anantharaman K."/>
            <person name="Brown C.T."/>
            <person name="Hug L.A."/>
            <person name="Sharon I."/>
            <person name="Castelle C.J."/>
            <person name="Probst A.J."/>
            <person name="Thomas B.C."/>
            <person name="Singh A."/>
            <person name="Wilkins M.J."/>
            <person name="Karaoz U."/>
            <person name="Brodie E.L."/>
            <person name="Williams K.H."/>
            <person name="Hubbard S.S."/>
            <person name="Banfield J.F."/>
        </authorList>
    </citation>
    <scope>NUCLEOTIDE SEQUENCE [LARGE SCALE GENOMIC DNA]</scope>
</reference>
<dbReference type="Pfam" id="PF11283">
    <property type="entry name" value="DUF3084"/>
    <property type="match status" value="1"/>
</dbReference>
<evidence type="ECO:0000256" key="1">
    <source>
        <dbReference type="SAM" id="Coils"/>
    </source>
</evidence>
<feature type="transmembrane region" description="Helical" evidence="2">
    <location>
        <begin position="6"/>
        <end position="25"/>
    </location>
</feature>
<gene>
    <name evidence="3" type="ORF">A2290_09270</name>
</gene>
<dbReference type="EMBL" id="MEUA01000026">
    <property type="protein sequence ID" value="OGC15080.1"/>
    <property type="molecule type" value="Genomic_DNA"/>
</dbReference>
<evidence type="ECO:0000313" key="4">
    <source>
        <dbReference type="Proteomes" id="UP000177905"/>
    </source>
</evidence>
<protein>
    <recommendedName>
        <fullName evidence="5">DUF3084 domain-containing protein</fullName>
    </recommendedName>
</protein>
<feature type="coiled-coil region" evidence="1">
    <location>
        <begin position="80"/>
        <end position="145"/>
    </location>
</feature>
<dbReference type="AlphaFoldDB" id="A0A1F4S3V0"/>
<dbReference type="InterPro" id="IPR021435">
    <property type="entry name" value="DUF3084"/>
</dbReference>
<organism evidence="3 4">
    <name type="scientific">candidate division WOR-1 bacterium RIFOXYB2_FULL_36_35</name>
    <dbReference type="NCBI Taxonomy" id="1802578"/>
    <lineage>
        <taxon>Bacteria</taxon>
        <taxon>Bacillati</taxon>
        <taxon>Saganbacteria</taxon>
    </lineage>
</organism>